<organism evidence="11 12">
    <name type="scientific">Loxostege sticticalis</name>
    <name type="common">Beet webworm moth</name>
    <dbReference type="NCBI Taxonomy" id="481309"/>
    <lineage>
        <taxon>Eukaryota</taxon>
        <taxon>Metazoa</taxon>
        <taxon>Ecdysozoa</taxon>
        <taxon>Arthropoda</taxon>
        <taxon>Hexapoda</taxon>
        <taxon>Insecta</taxon>
        <taxon>Pterygota</taxon>
        <taxon>Neoptera</taxon>
        <taxon>Endopterygota</taxon>
        <taxon>Lepidoptera</taxon>
        <taxon>Glossata</taxon>
        <taxon>Ditrysia</taxon>
        <taxon>Pyraloidea</taxon>
        <taxon>Crambidae</taxon>
        <taxon>Pyraustinae</taxon>
        <taxon>Loxostege</taxon>
    </lineage>
</organism>
<keyword evidence="2" id="KW-1003">Cell membrane</keyword>
<comment type="similarity">
    <text evidence="10">Belongs to the insect chemoreceptor superfamily. Heteromeric odorant receptor channel (TC 1.A.69) family.</text>
</comment>
<keyword evidence="8 10" id="KW-0675">Receptor</keyword>
<evidence type="ECO:0000313" key="12">
    <source>
        <dbReference type="Proteomes" id="UP001549920"/>
    </source>
</evidence>
<feature type="transmembrane region" description="Helical" evidence="10">
    <location>
        <begin position="302"/>
        <end position="320"/>
    </location>
</feature>
<evidence type="ECO:0000256" key="6">
    <source>
        <dbReference type="ARBA" id="ARBA00022989"/>
    </source>
</evidence>
<evidence type="ECO:0000256" key="8">
    <source>
        <dbReference type="ARBA" id="ARBA00023170"/>
    </source>
</evidence>
<feature type="transmembrane region" description="Helical" evidence="10">
    <location>
        <begin position="144"/>
        <end position="165"/>
    </location>
</feature>
<dbReference type="PANTHER" id="PTHR21137">
    <property type="entry name" value="ODORANT RECEPTOR"/>
    <property type="match status" value="1"/>
</dbReference>
<evidence type="ECO:0000256" key="5">
    <source>
        <dbReference type="ARBA" id="ARBA00022725"/>
    </source>
</evidence>
<accession>A0ABR3HZY2</accession>
<comment type="subcellular location">
    <subcellularLocation>
        <location evidence="1 10">Cell membrane</location>
        <topology evidence="1 10">Multi-pass membrane protein</topology>
    </subcellularLocation>
</comment>
<dbReference type="Pfam" id="PF02949">
    <property type="entry name" value="7tm_6"/>
    <property type="match status" value="1"/>
</dbReference>
<dbReference type="Proteomes" id="UP001549920">
    <property type="component" value="Unassembled WGS sequence"/>
</dbReference>
<feature type="transmembrane region" description="Helical" evidence="10">
    <location>
        <begin position="186"/>
        <end position="206"/>
    </location>
</feature>
<proteinExistence type="inferred from homology"/>
<sequence>MKILPKGIIKKYTQTVGVNNEIDEIMRLTLFFTRIFGHHILDPNWTWNITFPYQLATLLLISYVIVGTLEIIRGTNDVKLIAEAAYTFIVIVVMQTRFYFFLSTRKHFQHLYIQMKTTLYNSILDDPEKNLKDVLKKLRMVVNWMAFFCFFPVVIYILTTLWCYVNGEKRLMSKTTSILMPMRTPYYEIGLLLHSIFMFSAAFTIGEVEIWFVMMMIFFRSACDGTEKYLSVEARHENESQLDYAIRLKNSLRKFYKSHVKEIEFLNTLNAMFKWLGMMPLISVALCICLILLLLSKGIDMTFVSNVIPVIVELFVYNWFGEEIKIKAEKWKSAILEFDWLNLLPKDKKCYCILVCYMSKEFGIKIATGTFLSLLTMSASLKFSYQAFTVLQTMDI</sequence>
<evidence type="ECO:0000256" key="1">
    <source>
        <dbReference type="ARBA" id="ARBA00004651"/>
    </source>
</evidence>
<evidence type="ECO:0000256" key="10">
    <source>
        <dbReference type="RuleBase" id="RU351113"/>
    </source>
</evidence>
<feature type="transmembrane region" description="Helical" evidence="10">
    <location>
        <begin position="84"/>
        <end position="102"/>
    </location>
</feature>
<reference evidence="11 12" key="1">
    <citation type="submission" date="2024-06" db="EMBL/GenBank/DDBJ databases">
        <title>A chromosome-level genome assembly of beet webworm, Loxostege sticticalis.</title>
        <authorList>
            <person name="Zhang Y."/>
        </authorList>
    </citation>
    <scope>NUCLEOTIDE SEQUENCE [LARGE SCALE GENOMIC DNA]</scope>
    <source>
        <strain evidence="11">AQ026</strain>
        <tissue evidence="11">Whole body</tissue>
    </source>
</reference>
<comment type="caution">
    <text evidence="11">The sequence shown here is derived from an EMBL/GenBank/DDBJ whole genome shotgun (WGS) entry which is preliminary data.</text>
</comment>
<gene>
    <name evidence="11" type="ORF">ABMA27_000688</name>
</gene>
<feature type="transmembrane region" description="Helical" evidence="10">
    <location>
        <begin position="51"/>
        <end position="72"/>
    </location>
</feature>
<keyword evidence="3 10" id="KW-0716">Sensory transduction</keyword>
<name>A0ABR3HZY2_LOXSC</name>
<dbReference type="PANTHER" id="PTHR21137:SF35">
    <property type="entry name" value="ODORANT RECEPTOR 19A-RELATED"/>
    <property type="match status" value="1"/>
</dbReference>
<keyword evidence="5 10" id="KW-0552">Olfaction</keyword>
<dbReference type="EMBL" id="JBEUOH010000010">
    <property type="protein sequence ID" value="KAL0882127.1"/>
    <property type="molecule type" value="Genomic_DNA"/>
</dbReference>
<keyword evidence="12" id="KW-1185">Reference proteome</keyword>
<dbReference type="InterPro" id="IPR004117">
    <property type="entry name" value="7tm6_olfct_rcpt"/>
</dbReference>
<evidence type="ECO:0000313" key="11">
    <source>
        <dbReference type="EMBL" id="KAL0882127.1"/>
    </source>
</evidence>
<keyword evidence="7 10" id="KW-0472">Membrane</keyword>
<protein>
    <recommendedName>
        <fullName evidence="10">Odorant receptor</fullName>
    </recommendedName>
</protein>
<evidence type="ECO:0000256" key="7">
    <source>
        <dbReference type="ARBA" id="ARBA00023136"/>
    </source>
</evidence>
<comment type="caution">
    <text evidence="10">Lacks conserved residue(s) required for the propagation of feature annotation.</text>
</comment>
<keyword evidence="9 10" id="KW-0807">Transducer</keyword>
<evidence type="ECO:0000256" key="3">
    <source>
        <dbReference type="ARBA" id="ARBA00022606"/>
    </source>
</evidence>
<keyword evidence="6 10" id="KW-1133">Transmembrane helix</keyword>
<evidence type="ECO:0000256" key="4">
    <source>
        <dbReference type="ARBA" id="ARBA00022692"/>
    </source>
</evidence>
<evidence type="ECO:0000256" key="2">
    <source>
        <dbReference type="ARBA" id="ARBA00022475"/>
    </source>
</evidence>
<keyword evidence="4 10" id="KW-0812">Transmembrane</keyword>
<evidence type="ECO:0000256" key="9">
    <source>
        <dbReference type="ARBA" id="ARBA00023224"/>
    </source>
</evidence>
<feature type="transmembrane region" description="Helical" evidence="10">
    <location>
        <begin position="275"/>
        <end position="295"/>
    </location>
</feature>